<dbReference type="InterPro" id="IPR036047">
    <property type="entry name" value="F-box-like_dom_sf"/>
</dbReference>
<organism evidence="5 6">
    <name type="scientific">Lecanosticta acicola</name>
    <dbReference type="NCBI Taxonomy" id="111012"/>
    <lineage>
        <taxon>Eukaryota</taxon>
        <taxon>Fungi</taxon>
        <taxon>Dikarya</taxon>
        <taxon>Ascomycota</taxon>
        <taxon>Pezizomycotina</taxon>
        <taxon>Dothideomycetes</taxon>
        <taxon>Dothideomycetidae</taxon>
        <taxon>Mycosphaerellales</taxon>
        <taxon>Mycosphaerellaceae</taxon>
        <taxon>Lecanosticta</taxon>
    </lineage>
</organism>
<dbReference type="InterPro" id="IPR001810">
    <property type="entry name" value="F-box_dom"/>
</dbReference>
<dbReference type="Pfam" id="PF12937">
    <property type="entry name" value="F-box-like"/>
    <property type="match status" value="1"/>
</dbReference>
<dbReference type="Gene3D" id="1.20.1280.50">
    <property type="match status" value="1"/>
</dbReference>
<comment type="pathway">
    <text evidence="1">Protein modification; protein ubiquitination.</text>
</comment>
<dbReference type="PROSITE" id="PS50181">
    <property type="entry name" value="FBOX"/>
    <property type="match status" value="1"/>
</dbReference>
<evidence type="ECO:0000256" key="1">
    <source>
        <dbReference type="ARBA" id="ARBA00004906"/>
    </source>
</evidence>
<sequence length="532" mass="59312">MTSGLAASQTQDTISRTSLLGLPAELIQHVLSFLGPFDLANVAQTCTTLLGPAYDDQIWQPRVNSNLAKPISTPGPAGSFRDLYIAHHPHWFLTKSRFWFGDSEPSGKLLLTRYDQQRGCIEAYTVVAQRGTHRLTFWEKDREVIIHSFDPKVSLDLHQPVIRLNVDSPKAKDPPNDYPSDRSYGPESLYSRETLMQTFVESGLYSSLMLCRNLPESAVSAGSYVWPPLRFPASGRTRNVSGDGYTSSGHRPSRYSEVSQNSFRLRKWVEYTGRRSRPNVITFSNSGGGLSMDMPPHFSYSNPTGAGGVLYHIPESISTYATLPESVYTPTPAKPWQGIWCGDYSGHGCEFLVVTQPDPGAENPLPRGMDWLRQWFRSGRRESGSSTASFVSAVEHQVESAEEEAGVTYPGRHADLPKDEPMAQGHDEVPTGRLEAIKLTGDINVPRGEYTFIAPDIGPGGFMRVADEDTFRGARIVRSAGHIASRGFRADQYTPSQLIMISHDRLAQFWEGFGHISYYQRVDLDKLMEYHP</sequence>
<keyword evidence="2" id="KW-0833">Ubl conjugation pathway</keyword>
<dbReference type="PANTHER" id="PTHR10706:SF130">
    <property type="entry name" value="F-BOX ONLY PROTEIN 31"/>
    <property type="match status" value="1"/>
</dbReference>
<dbReference type="SUPFAM" id="SSF81383">
    <property type="entry name" value="F-box domain"/>
    <property type="match status" value="1"/>
</dbReference>
<dbReference type="InterPro" id="IPR045048">
    <property type="entry name" value="FBXO31/39"/>
</dbReference>
<evidence type="ECO:0000313" key="6">
    <source>
        <dbReference type="Proteomes" id="UP001296104"/>
    </source>
</evidence>
<evidence type="ECO:0000256" key="3">
    <source>
        <dbReference type="SAM" id="MobiDB-lite"/>
    </source>
</evidence>
<accession>A0AAI9EBS6</accession>
<dbReference type="Pfam" id="PF12014">
    <property type="entry name" value="Cyclin_D1_bind"/>
    <property type="match status" value="1"/>
</dbReference>
<evidence type="ECO:0000313" key="5">
    <source>
        <dbReference type="EMBL" id="CAK4030622.1"/>
    </source>
</evidence>
<protein>
    <submittedName>
        <fullName evidence="5">F-box domain containing</fullName>
    </submittedName>
</protein>
<dbReference type="PANTHER" id="PTHR10706">
    <property type="entry name" value="F-BOX FAMILY PROTEIN"/>
    <property type="match status" value="1"/>
</dbReference>
<evidence type="ECO:0000256" key="2">
    <source>
        <dbReference type="ARBA" id="ARBA00022786"/>
    </source>
</evidence>
<proteinExistence type="predicted"/>
<dbReference type="EMBL" id="CAVMBE010000038">
    <property type="protein sequence ID" value="CAK4030622.1"/>
    <property type="molecule type" value="Genomic_DNA"/>
</dbReference>
<evidence type="ECO:0000259" key="4">
    <source>
        <dbReference type="PROSITE" id="PS50181"/>
    </source>
</evidence>
<name>A0AAI9EBS6_9PEZI</name>
<keyword evidence="6" id="KW-1185">Reference proteome</keyword>
<feature type="region of interest" description="Disordered" evidence="3">
    <location>
        <begin position="166"/>
        <end position="185"/>
    </location>
</feature>
<feature type="domain" description="F-box" evidence="4">
    <location>
        <begin position="16"/>
        <end position="62"/>
    </location>
</feature>
<comment type="caution">
    <text evidence="5">The sequence shown here is derived from an EMBL/GenBank/DDBJ whole genome shotgun (WGS) entry which is preliminary data.</text>
</comment>
<reference evidence="5" key="1">
    <citation type="submission" date="2023-11" db="EMBL/GenBank/DDBJ databases">
        <authorList>
            <person name="Alioto T."/>
            <person name="Alioto T."/>
            <person name="Gomez Garrido J."/>
        </authorList>
    </citation>
    <scope>NUCLEOTIDE SEQUENCE</scope>
</reference>
<dbReference type="AlphaFoldDB" id="A0AAI9EBS6"/>
<dbReference type="Proteomes" id="UP001296104">
    <property type="component" value="Unassembled WGS sequence"/>
</dbReference>
<gene>
    <name evidence="5" type="ORF">LECACI_7A005780</name>
</gene>